<evidence type="ECO:0000256" key="4">
    <source>
        <dbReference type="ARBA" id="ARBA00022989"/>
    </source>
</evidence>
<dbReference type="EMBL" id="CP159373">
    <property type="protein sequence ID" value="XCN72616.1"/>
    <property type="molecule type" value="Genomic_DNA"/>
</dbReference>
<keyword evidence="3 6" id="KW-0812">Transmembrane</keyword>
<dbReference type="InterPro" id="IPR007383">
    <property type="entry name" value="DUF445"/>
</dbReference>
<name>A0AAU8LTX3_9BACT</name>
<dbReference type="KEGG" id="eaj:Q3M24_20355"/>
<reference evidence="7" key="1">
    <citation type="journal article" date="2024" name="Syst. Appl. Microbiol.">
        <title>First single-strain enrichments of Electrothrix cable bacteria, description of E. aestuarii sp. nov. and E. rattekaaiensis sp. nov., and proposal of a cable bacteria taxonomy following the rules of the SeqCode.</title>
        <authorList>
            <person name="Plum-Jensen L.E."/>
            <person name="Schramm A."/>
            <person name="Marshall I.P.G."/>
        </authorList>
    </citation>
    <scope>NUCLEOTIDE SEQUENCE</scope>
    <source>
        <strain evidence="7">Rat1</strain>
    </source>
</reference>
<proteinExistence type="inferred from homology"/>
<feature type="transmembrane region" description="Helical" evidence="6">
    <location>
        <begin position="511"/>
        <end position="532"/>
    </location>
</feature>
<accession>A0AAU8LTX3</accession>
<reference evidence="7" key="2">
    <citation type="submission" date="2024-06" db="EMBL/GenBank/DDBJ databases">
        <authorList>
            <person name="Plum-Jensen L.E."/>
            <person name="Schramm A."/>
            <person name="Marshall I.P.G."/>
        </authorList>
    </citation>
    <scope>NUCLEOTIDE SEQUENCE</scope>
    <source>
        <strain evidence="7">Rat1</strain>
    </source>
</reference>
<keyword evidence="5 6" id="KW-0472">Membrane</keyword>
<keyword evidence="4 6" id="KW-1133">Transmembrane helix</keyword>
<evidence type="ECO:0000256" key="2">
    <source>
        <dbReference type="ARBA" id="ARBA00008053"/>
    </source>
</evidence>
<protein>
    <submittedName>
        <fullName evidence="7">DUF445 family protein</fullName>
    </submittedName>
</protein>
<gene>
    <name evidence="7" type="ORF">Q3M24_20355</name>
</gene>
<evidence type="ECO:0000256" key="3">
    <source>
        <dbReference type="ARBA" id="ARBA00022692"/>
    </source>
</evidence>
<evidence type="ECO:0000256" key="5">
    <source>
        <dbReference type="ARBA" id="ARBA00023136"/>
    </source>
</evidence>
<dbReference type="AlphaFoldDB" id="A0AAU8LTX3"/>
<dbReference type="PANTHER" id="PTHR35791">
    <property type="entry name" value="UPF0754 MEMBRANE PROTEIN YHEB"/>
    <property type="match status" value="1"/>
</dbReference>
<organism evidence="7">
    <name type="scientific">Candidatus Electrothrix aestuarii</name>
    <dbReference type="NCBI Taxonomy" id="3062594"/>
    <lineage>
        <taxon>Bacteria</taxon>
        <taxon>Pseudomonadati</taxon>
        <taxon>Thermodesulfobacteriota</taxon>
        <taxon>Desulfobulbia</taxon>
        <taxon>Desulfobulbales</taxon>
        <taxon>Desulfobulbaceae</taxon>
        <taxon>Candidatus Electrothrix</taxon>
    </lineage>
</organism>
<dbReference type="GO" id="GO:0012505">
    <property type="term" value="C:endomembrane system"/>
    <property type="evidence" value="ECO:0007669"/>
    <property type="project" value="UniProtKB-SubCell"/>
</dbReference>
<comment type="subcellular location">
    <subcellularLocation>
        <location evidence="1">Endomembrane system</location>
    </subcellularLocation>
</comment>
<evidence type="ECO:0000256" key="6">
    <source>
        <dbReference type="SAM" id="Phobius"/>
    </source>
</evidence>
<dbReference type="PANTHER" id="PTHR35791:SF1">
    <property type="entry name" value="UPF0754 MEMBRANE PROTEIN YHEB"/>
    <property type="match status" value="1"/>
</dbReference>
<comment type="similarity">
    <text evidence="2">Belongs to the UPF0754 family.</text>
</comment>
<evidence type="ECO:0000256" key="1">
    <source>
        <dbReference type="ARBA" id="ARBA00004308"/>
    </source>
</evidence>
<sequence length="533" mass="59884">MPFTTSELLTYAGPPLLGALIGYLTNKVAIRMLFRPLNPWYILGMRVPMTPGIIPSKRHELAENIGAMVGEKLLTANDIGTALSAEPFQDHLYKIVDDRAKDILTQDLGPVQTVLPRRFRAYARIGLRTLKHHLHNGVQTYLTSDQFREALDQLVPEQLEKLGSRRVDELLREKDRKGFYRFMEASVEKIVSSPENTKLLARQIQNGVTEAAVSGKTLEDFLPEELVQLICATVEQQSPQLLRRTAHMLAEPAMRDRLIIAIKGGIESFLDGLGPMAAMAKGFIDVNSLDDTIRAWLEKKEDALVDWLLKPEIKDRAGRALVDQTKAFLATPLANLLAHVEPEKQETICHQFAAKIMEMLGSKKMQQLISDAIREQFEGVIDHGRLPLANCASLLLSNEQTETMRQTLTNELARVLRSEQAEKLLNKIINTMVDRIASRPLGILQNLMPAGVRKGITEYIVLTANQMLIREVPGLVRTLNIKELVTEKVDSLDLMRLEGLLLSIMEEQFKYINLFGALLGFLIGFLNLLTMLL</sequence>
<evidence type="ECO:0000313" key="7">
    <source>
        <dbReference type="EMBL" id="XCN72616.1"/>
    </source>
</evidence>
<dbReference type="Pfam" id="PF04286">
    <property type="entry name" value="DUF445"/>
    <property type="match status" value="1"/>
</dbReference>